<feature type="transmembrane region" description="Helical" evidence="7">
    <location>
        <begin position="220"/>
        <end position="248"/>
    </location>
</feature>
<keyword evidence="4 7" id="KW-0812">Transmembrane</keyword>
<keyword evidence="3" id="KW-0813">Transport</keyword>
<keyword evidence="10" id="KW-1185">Reference proteome</keyword>
<feature type="transmembrane region" description="Helical" evidence="7">
    <location>
        <begin position="357"/>
        <end position="376"/>
    </location>
</feature>
<dbReference type="STRING" id="398512.Bccel_3623"/>
<feature type="transmembrane region" description="Helical" evidence="7">
    <location>
        <begin position="449"/>
        <end position="466"/>
    </location>
</feature>
<dbReference type="Pfam" id="PF00999">
    <property type="entry name" value="Na_H_Exchanger"/>
    <property type="match status" value="1"/>
</dbReference>
<evidence type="ECO:0000313" key="10">
    <source>
        <dbReference type="Proteomes" id="UP000036923"/>
    </source>
</evidence>
<dbReference type="GO" id="GO:1902600">
    <property type="term" value="P:proton transmembrane transport"/>
    <property type="evidence" value="ECO:0007669"/>
    <property type="project" value="InterPro"/>
</dbReference>
<comment type="similarity">
    <text evidence="2">Belongs to the monovalent cation:proton antiporter 2 (CPA2) transporter (TC 2.A.37) family.</text>
</comment>
<evidence type="ECO:0000256" key="1">
    <source>
        <dbReference type="ARBA" id="ARBA00004141"/>
    </source>
</evidence>
<dbReference type="PANTHER" id="PTHR42751">
    <property type="entry name" value="SODIUM/HYDROGEN EXCHANGER FAMILY/TRKA DOMAIN PROTEIN"/>
    <property type="match status" value="1"/>
</dbReference>
<dbReference type="eggNOG" id="COG0475">
    <property type="taxonomic scope" value="Bacteria"/>
</dbReference>
<keyword evidence="6 7" id="KW-0472">Membrane</keyword>
<proteinExistence type="inferred from homology"/>
<dbReference type="OrthoDB" id="9781411at2"/>
<dbReference type="PANTHER" id="PTHR42751:SF6">
    <property type="entry name" value="CONSERVED INTEGRAL MEMBRANE TRANSPORT PROTEIN-RELATED"/>
    <property type="match status" value="1"/>
</dbReference>
<evidence type="ECO:0000256" key="5">
    <source>
        <dbReference type="ARBA" id="ARBA00022989"/>
    </source>
</evidence>
<name>A0A0L6JRE6_9FIRM</name>
<feature type="transmembrane region" description="Helical" evidence="7">
    <location>
        <begin position="55"/>
        <end position="74"/>
    </location>
</feature>
<comment type="subcellular location">
    <subcellularLocation>
        <location evidence="1">Membrane</location>
        <topology evidence="1">Multi-pass membrane protein</topology>
    </subcellularLocation>
</comment>
<comment type="caution">
    <text evidence="9">The sequence shown here is derived from an EMBL/GenBank/DDBJ whole genome shotgun (WGS) entry which is preliminary data.</text>
</comment>
<feature type="transmembrane region" description="Helical" evidence="7">
    <location>
        <begin position="294"/>
        <end position="318"/>
    </location>
</feature>
<evidence type="ECO:0000259" key="8">
    <source>
        <dbReference type="Pfam" id="PF00999"/>
    </source>
</evidence>
<reference evidence="10" key="1">
    <citation type="submission" date="2015-07" db="EMBL/GenBank/DDBJ databases">
        <title>Near-Complete Genome Sequence of the Cellulolytic Bacterium Bacteroides (Pseudobacteroides) cellulosolvens ATCC 35603.</title>
        <authorList>
            <person name="Dassa B."/>
            <person name="Utturkar S.M."/>
            <person name="Klingeman D.M."/>
            <person name="Hurt R.A."/>
            <person name="Keller M."/>
            <person name="Xu J."/>
            <person name="Reddy Y.H.K."/>
            <person name="Borovok I."/>
            <person name="Grinberg I.R."/>
            <person name="Lamed R."/>
            <person name="Zhivin O."/>
            <person name="Bayer E.A."/>
            <person name="Brown S.D."/>
        </authorList>
    </citation>
    <scope>NUCLEOTIDE SEQUENCE [LARGE SCALE GENOMIC DNA]</scope>
    <source>
        <strain evidence="10">DSM 2933</strain>
    </source>
</reference>
<organism evidence="9 10">
    <name type="scientific">Pseudobacteroides cellulosolvens ATCC 35603 = DSM 2933</name>
    <dbReference type="NCBI Taxonomy" id="398512"/>
    <lineage>
        <taxon>Bacteria</taxon>
        <taxon>Bacillati</taxon>
        <taxon>Bacillota</taxon>
        <taxon>Clostridia</taxon>
        <taxon>Eubacteriales</taxon>
        <taxon>Oscillospiraceae</taxon>
        <taxon>Pseudobacteroides</taxon>
    </lineage>
</organism>
<evidence type="ECO:0000256" key="7">
    <source>
        <dbReference type="SAM" id="Phobius"/>
    </source>
</evidence>
<dbReference type="InterPro" id="IPR038770">
    <property type="entry name" value="Na+/solute_symporter_sf"/>
</dbReference>
<dbReference type="EMBL" id="LGTC01000001">
    <property type="protein sequence ID" value="KNY28349.1"/>
    <property type="molecule type" value="Genomic_DNA"/>
</dbReference>
<protein>
    <submittedName>
        <fullName evidence="9">Sodium/hydrogen exchanger</fullName>
    </submittedName>
</protein>
<gene>
    <name evidence="9" type="ORF">Bccel_3623</name>
</gene>
<accession>A0A0L6JRE6</accession>
<evidence type="ECO:0000313" key="9">
    <source>
        <dbReference type="EMBL" id="KNY28349.1"/>
    </source>
</evidence>
<evidence type="ECO:0000256" key="3">
    <source>
        <dbReference type="ARBA" id="ARBA00022448"/>
    </source>
</evidence>
<feature type="transmembrane region" description="Helical" evidence="7">
    <location>
        <begin position="86"/>
        <end position="110"/>
    </location>
</feature>
<dbReference type="GO" id="GO:0016020">
    <property type="term" value="C:membrane"/>
    <property type="evidence" value="ECO:0007669"/>
    <property type="project" value="UniProtKB-SubCell"/>
</dbReference>
<sequence length="552" mass="61238">MEHDILFDLGIILFLGFFAAIAMKKLGQSVIAGYMAVGLIIGPKALGLIKNTELLSTLSELGIVLLMFFLGLEFSINKFKKIKNSVFFIGTYEVILNLIVGFIIGTVLGFAFKERLFLTCIIALSSSGVVAKLLFDMKRTASKESEILMGVMVYEDFFAILILGILSSFTAADKAQIPITEISVSMLKALGFYAFFIIIGILFINKIIDILTRIDSQELFTALMIGLILLTSSLALHMGLASAAGAFLLGMLIVSYDVEERLHRTVSAFKDIFIIIFFISFGTFLDFRQIPGTLPLILIIVPLSILSEIAISSSGAFFSGFSASSALSIGSSMIARGEYSMIYAYLGFSTGAISESLYQFTGVYVFTMTLIAPILMKHSAKTKAIISFAMPEFIKYSTKLVSTTLKPMLLPEESGITYEKTYRFLTHFTIYLALVFASIVSSVMFKGLLIIPLALILLEMILIYRMRIFLSAKIKKIEEQINYHDIHQGPYNLDYIIKFISNLFTAFLAIIALGTALWSFGYTILIVLLVLFIIYLLSVSIYIYSKSNKIMK</sequence>
<evidence type="ECO:0000256" key="6">
    <source>
        <dbReference type="ARBA" id="ARBA00023136"/>
    </source>
</evidence>
<dbReference type="Proteomes" id="UP000036923">
    <property type="component" value="Unassembled WGS sequence"/>
</dbReference>
<feature type="transmembrane region" description="Helical" evidence="7">
    <location>
        <begin position="30"/>
        <end position="49"/>
    </location>
</feature>
<feature type="transmembrane region" description="Helical" evidence="7">
    <location>
        <begin position="524"/>
        <end position="544"/>
    </location>
</feature>
<evidence type="ECO:0000256" key="4">
    <source>
        <dbReference type="ARBA" id="ARBA00022692"/>
    </source>
</evidence>
<feature type="transmembrane region" description="Helical" evidence="7">
    <location>
        <begin position="6"/>
        <end position="23"/>
    </location>
</feature>
<feature type="transmembrane region" description="Helical" evidence="7">
    <location>
        <begin position="147"/>
        <end position="169"/>
    </location>
</feature>
<dbReference type="AlphaFoldDB" id="A0A0L6JRE6"/>
<evidence type="ECO:0000256" key="2">
    <source>
        <dbReference type="ARBA" id="ARBA00005551"/>
    </source>
</evidence>
<dbReference type="GO" id="GO:0015297">
    <property type="term" value="F:antiporter activity"/>
    <property type="evidence" value="ECO:0007669"/>
    <property type="project" value="InterPro"/>
</dbReference>
<feature type="transmembrane region" description="Helical" evidence="7">
    <location>
        <begin position="424"/>
        <end position="443"/>
    </location>
</feature>
<keyword evidence="5 7" id="KW-1133">Transmembrane helix</keyword>
<feature type="transmembrane region" description="Helical" evidence="7">
    <location>
        <begin position="189"/>
        <end position="208"/>
    </location>
</feature>
<feature type="transmembrane region" description="Helical" evidence="7">
    <location>
        <begin position="499"/>
        <end position="518"/>
    </location>
</feature>
<dbReference type="Gene3D" id="1.20.1530.20">
    <property type="match status" value="1"/>
</dbReference>
<feature type="transmembrane region" description="Helical" evidence="7">
    <location>
        <begin position="116"/>
        <end position="135"/>
    </location>
</feature>
<feature type="transmembrane region" description="Helical" evidence="7">
    <location>
        <begin position="268"/>
        <end position="287"/>
    </location>
</feature>
<dbReference type="RefSeq" id="WP_036938583.1">
    <property type="nucleotide sequence ID" value="NZ_JQKC01000007.1"/>
</dbReference>
<dbReference type="InterPro" id="IPR006153">
    <property type="entry name" value="Cation/H_exchanger_TM"/>
</dbReference>
<feature type="domain" description="Cation/H+ exchanger transmembrane" evidence="8">
    <location>
        <begin position="17"/>
        <end position="376"/>
    </location>
</feature>